<sequence length="180" mass="20377">MSTRAELGCEPRFLADRMLGRLARWLRIMGFDAAYASDVHDSEIAARAEKESRVLLTRDRELSMRRNISAIYVESDILEEQLADVLAHFGLKAHAEPVRCTECNGILTAVSAAEASAVLCYEIVSRFQLFYRCSACHKIYWRGSHWLRINDTVDRVNSLLASREHHPKSGRNGKVDEPGN</sequence>
<dbReference type="InterPro" id="IPR002782">
    <property type="entry name" value="Mut7-C_RNAse_dom"/>
</dbReference>
<gene>
    <name evidence="2" type="ORF">KIY12_07175</name>
</gene>
<proteinExistence type="predicted"/>
<dbReference type="Proteomes" id="UP000750197">
    <property type="component" value="Unassembled WGS sequence"/>
</dbReference>
<evidence type="ECO:0000313" key="3">
    <source>
        <dbReference type="Proteomes" id="UP000750197"/>
    </source>
</evidence>
<comment type="caution">
    <text evidence="2">The sequence shown here is derived from an EMBL/GenBank/DDBJ whole genome shotgun (WGS) entry which is preliminary data.</text>
</comment>
<organism evidence="2 3">
    <name type="scientific">Candidatus Sysuiplasma superficiale</name>
    <dbReference type="NCBI Taxonomy" id="2823368"/>
    <lineage>
        <taxon>Archaea</taxon>
        <taxon>Methanobacteriati</taxon>
        <taxon>Thermoplasmatota</taxon>
        <taxon>Thermoplasmata</taxon>
        <taxon>Candidatus Sysuiplasmatales</taxon>
        <taxon>Candidatus Sysuiplasmataceae</taxon>
        <taxon>Candidatus Sysuiplasma</taxon>
    </lineage>
</organism>
<dbReference type="PANTHER" id="PTHR39081:SF1">
    <property type="entry name" value="MUT7-C RNASE DOMAIN-CONTAINING PROTEIN"/>
    <property type="match status" value="1"/>
</dbReference>
<feature type="domain" description="Mut7-C RNAse" evidence="1">
    <location>
        <begin position="11"/>
        <end position="152"/>
    </location>
</feature>
<dbReference type="Pfam" id="PF01927">
    <property type="entry name" value="Mut7-C"/>
    <property type="match status" value="1"/>
</dbReference>
<evidence type="ECO:0000313" key="2">
    <source>
        <dbReference type="EMBL" id="MBX8644485.1"/>
    </source>
</evidence>
<name>A0A8J8CDL9_9ARCH</name>
<accession>A0A8J8CDL9</accession>
<dbReference type="AlphaFoldDB" id="A0A8J8CDL9"/>
<protein>
    <submittedName>
        <fullName evidence="2">DUF5615 family PIN-like protein</fullName>
    </submittedName>
</protein>
<dbReference type="EMBL" id="JAHEAC010000066">
    <property type="protein sequence ID" value="MBX8644485.1"/>
    <property type="molecule type" value="Genomic_DNA"/>
</dbReference>
<dbReference type="PANTHER" id="PTHR39081">
    <property type="entry name" value="MUT7-C DOMAIN-CONTAINING PROTEIN"/>
    <property type="match status" value="1"/>
</dbReference>
<reference evidence="2" key="1">
    <citation type="submission" date="2021-05" db="EMBL/GenBank/DDBJ databases">
        <title>Genomic insights into ecological role and evolution of a novel Thermoplasmata order Candidatus Sysuiplasmatales.</title>
        <authorList>
            <person name="Yuan Y."/>
        </authorList>
    </citation>
    <scope>NUCLEOTIDE SEQUENCE</scope>
    <source>
        <strain evidence="2">TUT19-bin139</strain>
    </source>
</reference>
<evidence type="ECO:0000259" key="1">
    <source>
        <dbReference type="Pfam" id="PF01927"/>
    </source>
</evidence>